<evidence type="ECO:0000256" key="7">
    <source>
        <dbReference type="ARBA" id="ARBA00022676"/>
    </source>
</evidence>
<evidence type="ECO:0000256" key="4">
    <source>
        <dbReference type="ARBA" id="ARBA00020585"/>
    </source>
</evidence>
<feature type="transmembrane region" description="Helical" evidence="12">
    <location>
        <begin position="359"/>
        <end position="381"/>
    </location>
</feature>
<keyword evidence="11 12" id="KW-0472">Membrane</keyword>
<evidence type="ECO:0000256" key="3">
    <source>
        <dbReference type="ARBA" id="ARBA00009337"/>
    </source>
</evidence>
<protein>
    <recommendedName>
        <fullName evidence="4">Glucans biosynthesis glucosyltransferase H</fullName>
    </recommendedName>
</protein>
<evidence type="ECO:0000256" key="10">
    <source>
        <dbReference type="ARBA" id="ARBA00022989"/>
    </source>
</evidence>
<feature type="transmembrane region" description="Helical" evidence="12">
    <location>
        <begin position="486"/>
        <end position="504"/>
    </location>
</feature>
<evidence type="ECO:0000256" key="2">
    <source>
        <dbReference type="ARBA" id="ARBA00005001"/>
    </source>
</evidence>
<evidence type="ECO:0000256" key="12">
    <source>
        <dbReference type="SAM" id="Phobius"/>
    </source>
</evidence>
<evidence type="ECO:0000256" key="9">
    <source>
        <dbReference type="ARBA" id="ARBA00022692"/>
    </source>
</evidence>
<dbReference type="PANTHER" id="PTHR43867">
    <property type="entry name" value="CELLULOSE SYNTHASE CATALYTIC SUBUNIT A [UDP-FORMING]"/>
    <property type="match status" value="1"/>
</dbReference>
<keyword evidence="5" id="KW-1003">Cell membrane</keyword>
<evidence type="ECO:0000259" key="13">
    <source>
        <dbReference type="Pfam" id="PF13632"/>
    </source>
</evidence>
<dbReference type="SUPFAM" id="SSF53448">
    <property type="entry name" value="Nucleotide-diphospho-sugar transferases"/>
    <property type="match status" value="1"/>
</dbReference>
<evidence type="ECO:0000313" key="15">
    <source>
        <dbReference type="Proteomes" id="UP000249688"/>
    </source>
</evidence>
<dbReference type="AlphaFoldDB" id="A0A2W7IMR1"/>
<evidence type="ECO:0000256" key="6">
    <source>
        <dbReference type="ARBA" id="ARBA00022519"/>
    </source>
</evidence>
<sequence>MDNIVLRRVGFAGLGLALTLSLLGLLWRALAPGGVTGWEWVILAAYAGTLPWSAISAANALLGFAILIGARDPAAAVVPQLDRRREGAVPGFATAILVCIRQEDMAAVTPPLDRLLAGLEAAGASHRFALWVLSDTPAPAAGEEATIAALAARHAIPVRYRRRARNTGFKAGNVMEWCDEDSAGMEAFLCLDADSEMSARAVLRLVSCLEADPRLAIVQQLIVGRPAFAPFPRLFQFGMRAGMRAWATGQGWWQGDEGPYWGHNAILRIAPFRAHARLEALPDGSHILSHDQVEAVRLHAAGWKVRCLPEEDGSQEGNPPAMPEYLRRDERWAAGNMQYLALLRLPGLTPMGRWQLWQAILLFFGSPLWLLLLLAATGNVLSGGGAATPHGALAAVMLGTWFCYFSPKLMGYLQVLMQPAEARRYGGRARFAWGALAEIAFTTFFEPPSVLNKAFFLLLLPFGRRSGWAAQNRADRGIGWGDAARLLWPHTLLGLAVGAALASVSWTALAWGAPVLAGLWLAVPLCVATASPRLAAWMRAAKICAIPEEP</sequence>
<dbReference type="EMBL" id="QKYU01000006">
    <property type="protein sequence ID" value="PZW48140.1"/>
    <property type="molecule type" value="Genomic_DNA"/>
</dbReference>
<proteinExistence type="inferred from homology"/>
<dbReference type="InterPro" id="IPR001173">
    <property type="entry name" value="Glyco_trans_2-like"/>
</dbReference>
<dbReference type="GO" id="GO:0016758">
    <property type="term" value="F:hexosyltransferase activity"/>
    <property type="evidence" value="ECO:0007669"/>
    <property type="project" value="TreeGrafter"/>
</dbReference>
<feature type="transmembrane region" description="Helical" evidence="12">
    <location>
        <begin position="9"/>
        <end position="30"/>
    </location>
</feature>
<dbReference type="Pfam" id="PF13632">
    <property type="entry name" value="Glyco_trans_2_3"/>
    <property type="match status" value="1"/>
</dbReference>
<reference evidence="14 15" key="1">
    <citation type="submission" date="2018-06" db="EMBL/GenBank/DDBJ databases">
        <title>Genomic Encyclopedia of Archaeal and Bacterial Type Strains, Phase II (KMG-II): from individual species to whole genera.</title>
        <authorList>
            <person name="Goeker M."/>
        </authorList>
    </citation>
    <scope>NUCLEOTIDE SEQUENCE [LARGE SCALE GENOMIC DNA]</scope>
    <source>
        <strain evidence="14 15">DSM 24525</strain>
    </source>
</reference>
<evidence type="ECO:0000313" key="14">
    <source>
        <dbReference type="EMBL" id="PZW48140.1"/>
    </source>
</evidence>
<keyword evidence="9 12" id="KW-0812">Transmembrane</keyword>
<keyword evidence="8 14" id="KW-0808">Transferase</keyword>
<keyword evidence="7" id="KW-0328">Glycosyltransferase</keyword>
<dbReference type="NCBIfam" id="NF003962">
    <property type="entry name" value="PRK05454.2-5"/>
    <property type="match status" value="1"/>
</dbReference>
<comment type="caution">
    <text evidence="14">The sequence shown here is derived from an EMBL/GenBank/DDBJ whole genome shotgun (WGS) entry which is preliminary data.</text>
</comment>
<comment type="similarity">
    <text evidence="3">Belongs to the glycosyltransferase 2 family. OpgH subfamily.</text>
</comment>
<keyword evidence="6" id="KW-0997">Cell inner membrane</keyword>
<evidence type="ECO:0000256" key="11">
    <source>
        <dbReference type="ARBA" id="ARBA00023136"/>
    </source>
</evidence>
<dbReference type="InterPro" id="IPR029044">
    <property type="entry name" value="Nucleotide-diphossugar_trans"/>
</dbReference>
<feature type="transmembrane region" description="Helical" evidence="12">
    <location>
        <begin position="387"/>
        <end position="405"/>
    </location>
</feature>
<dbReference type="GO" id="GO:0005886">
    <property type="term" value="C:plasma membrane"/>
    <property type="evidence" value="ECO:0007669"/>
    <property type="project" value="UniProtKB-SubCell"/>
</dbReference>
<feature type="transmembrane region" description="Helical" evidence="12">
    <location>
        <begin position="50"/>
        <end position="70"/>
    </location>
</feature>
<dbReference type="InterPro" id="IPR050321">
    <property type="entry name" value="Glycosyltr_2/OpgH_subfam"/>
</dbReference>
<dbReference type="PANTHER" id="PTHR43867:SF5">
    <property type="entry name" value="GLUCANS BIOSYNTHESIS GLUCOSYLTRANSFERASE H"/>
    <property type="match status" value="1"/>
</dbReference>
<keyword evidence="15" id="KW-1185">Reference proteome</keyword>
<accession>A0A2W7IMR1</accession>
<dbReference type="Gene3D" id="3.90.550.10">
    <property type="entry name" value="Spore Coat Polysaccharide Biosynthesis Protein SpsA, Chain A"/>
    <property type="match status" value="1"/>
</dbReference>
<evidence type="ECO:0000256" key="5">
    <source>
        <dbReference type="ARBA" id="ARBA00022475"/>
    </source>
</evidence>
<keyword evidence="10 12" id="KW-1133">Transmembrane helix</keyword>
<evidence type="ECO:0000256" key="8">
    <source>
        <dbReference type="ARBA" id="ARBA00022679"/>
    </source>
</evidence>
<organism evidence="14 15">
    <name type="scientific">Humitalea rosea</name>
    <dbReference type="NCBI Taxonomy" id="990373"/>
    <lineage>
        <taxon>Bacteria</taxon>
        <taxon>Pseudomonadati</taxon>
        <taxon>Pseudomonadota</taxon>
        <taxon>Alphaproteobacteria</taxon>
        <taxon>Acetobacterales</taxon>
        <taxon>Roseomonadaceae</taxon>
        <taxon>Humitalea</taxon>
    </lineage>
</organism>
<evidence type="ECO:0000256" key="1">
    <source>
        <dbReference type="ARBA" id="ARBA00004429"/>
    </source>
</evidence>
<comment type="subcellular location">
    <subcellularLocation>
        <location evidence="1">Cell inner membrane</location>
        <topology evidence="1">Multi-pass membrane protein</topology>
    </subcellularLocation>
</comment>
<feature type="domain" description="Glycosyltransferase 2-like" evidence="13">
    <location>
        <begin position="188"/>
        <end position="397"/>
    </location>
</feature>
<dbReference type="Proteomes" id="UP000249688">
    <property type="component" value="Unassembled WGS sequence"/>
</dbReference>
<comment type="pathway">
    <text evidence="2">Glycan metabolism; osmoregulated periplasmic glucan (OPG) biosynthesis.</text>
</comment>
<name>A0A2W7IMR1_9PROT</name>
<feature type="transmembrane region" description="Helical" evidence="12">
    <location>
        <begin position="510"/>
        <end position="530"/>
    </location>
</feature>
<gene>
    <name evidence="14" type="ORF">C8P66_106144</name>
</gene>